<keyword evidence="3" id="KW-1185">Reference proteome</keyword>
<proteinExistence type="predicted"/>
<dbReference type="Proteomes" id="UP001172102">
    <property type="component" value="Unassembled WGS sequence"/>
</dbReference>
<dbReference type="EMBL" id="JAUKUA010000004">
    <property type="protein sequence ID" value="KAK0714926.1"/>
    <property type="molecule type" value="Genomic_DNA"/>
</dbReference>
<accession>A0AA40AFJ7</accession>
<organism evidence="2 3">
    <name type="scientific">Lasiosphaeris hirsuta</name>
    <dbReference type="NCBI Taxonomy" id="260670"/>
    <lineage>
        <taxon>Eukaryota</taxon>
        <taxon>Fungi</taxon>
        <taxon>Dikarya</taxon>
        <taxon>Ascomycota</taxon>
        <taxon>Pezizomycotina</taxon>
        <taxon>Sordariomycetes</taxon>
        <taxon>Sordariomycetidae</taxon>
        <taxon>Sordariales</taxon>
        <taxon>Lasiosphaeriaceae</taxon>
        <taxon>Lasiosphaeris</taxon>
    </lineage>
</organism>
<evidence type="ECO:0000313" key="3">
    <source>
        <dbReference type="Proteomes" id="UP001172102"/>
    </source>
</evidence>
<feature type="region of interest" description="Disordered" evidence="1">
    <location>
        <begin position="467"/>
        <end position="491"/>
    </location>
</feature>
<feature type="compositionally biased region" description="Basic and acidic residues" evidence="1">
    <location>
        <begin position="476"/>
        <end position="491"/>
    </location>
</feature>
<reference evidence="2" key="1">
    <citation type="submission" date="2023-06" db="EMBL/GenBank/DDBJ databases">
        <title>Genome-scale phylogeny and comparative genomics of the fungal order Sordariales.</title>
        <authorList>
            <consortium name="Lawrence Berkeley National Laboratory"/>
            <person name="Hensen N."/>
            <person name="Bonometti L."/>
            <person name="Westerberg I."/>
            <person name="Brannstrom I.O."/>
            <person name="Guillou S."/>
            <person name="Cros-Aarteil S."/>
            <person name="Calhoun S."/>
            <person name="Haridas S."/>
            <person name="Kuo A."/>
            <person name="Mondo S."/>
            <person name="Pangilinan J."/>
            <person name="Riley R."/>
            <person name="Labutti K."/>
            <person name="Andreopoulos B."/>
            <person name="Lipzen A."/>
            <person name="Chen C."/>
            <person name="Yanf M."/>
            <person name="Daum C."/>
            <person name="Ng V."/>
            <person name="Clum A."/>
            <person name="Steindorff A."/>
            <person name="Ohm R."/>
            <person name="Martin F."/>
            <person name="Silar P."/>
            <person name="Natvig D."/>
            <person name="Lalanne C."/>
            <person name="Gautier V."/>
            <person name="Ament-Velasquez S.L."/>
            <person name="Kruys A."/>
            <person name="Hutchinson M.I."/>
            <person name="Powell A.J."/>
            <person name="Barry K."/>
            <person name="Miller A.N."/>
            <person name="Grigoriev I.V."/>
            <person name="Debuchy R."/>
            <person name="Gladieux P."/>
            <person name="Thoren M.H."/>
            <person name="Johannesson H."/>
        </authorList>
    </citation>
    <scope>NUCLEOTIDE SEQUENCE</scope>
    <source>
        <strain evidence="2">SMH4607-1</strain>
    </source>
</reference>
<dbReference type="AlphaFoldDB" id="A0AA40AFJ7"/>
<sequence length="544" mass="60380">MDPWSITVSSISLVSAIVKASFAIIEFTRQARDAAKDVNAVAKELWSLTSIAEPLAHSLSRLQSGSHVPDTLLRPIGDTLAGCLLVVEQITKNGDMVKLRTSLETYKLALSLGLAAVSTTLSGGIKEDTEVSRNYAAAIKINTDDILACVASLRRAEQPSGKTKVEKWNEEMTVLSSYAETAYQCIIVDTAEYATHQNEDLSPSVRSESATITLVPTDFALGNWSGTNDLIIFCPKFSVAFQIAKRSWEDIPAGIQKPFATTAMCHIVELAALMGIYWKEFDKSSHRYHAEGNGLIQTGSEIPNSGIIFTFQISRRSQFEENRAVPSDAIKDLCCGMLPTIFTESHRPVRHDDTKNLKLLAMGGMNEIAEKTILIGYNTKTANYFRTPGAITHNIYLQIKALQDVTRLVVVAAFQNDKLTGTPGYSMYLLKCLDDTIDNCDAYLKASDRDLVVLVIREHVQEVLKMLNDPEDEEDRDGHSHASRRFDELSASNPEEKSDKFMDIYFYILLKRVTERQAAAAFLRRLQTQYIIAYLAQLSLSLAP</sequence>
<gene>
    <name evidence="2" type="ORF">B0H67DRAFT_644734</name>
</gene>
<evidence type="ECO:0000313" key="2">
    <source>
        <dbReference type="EMBL" id="KAK0714926.1"/>
    </source>
</evidence>
<comment type="caution">
    <text evidence="2">The sequence shown here is derived from an EMBL/GenBank/DDBJ whole genome shotgun (WGS) entry which is preliminary data.</text>
</comment>
<evidence type="ECO:0000256" key="1">
    <source>
        <dbReference type="SAM" id="MobiDB-lite"/>
    </source>
</evidence>
<protein>
    <submittedName>
        <fullName evidence="2">Uncharacterized protein</fullName>
    </submittedName>
</protein>
<name>A0AA40AFJ7_9PEZI</name>